<proteinExistence type="predicted"/>
<dbReference type="PANTHER" id="PTHR31286:SF99">
    <property type="entry name" value="DUF4283 DOMAIN-CONTAINING PROTEIN"/>
    <property type="match status" value="1"/>
</dbReference>
<dbReference type="PANTHER" id="PTHR31286">
    <property type="entry name" value="GLYCINE-RICH CELL WALL STRUCTURAL PROTEIN 1.8-LIKE"/>
    <property type="match status" value="1"/>
</dbReference>
<dbReference type="InterPro" id="IPR040256">
    <property type="entry name" value="At4g02000-like"/>
</dbReference>
<feature type="region of interest" description="Disordered" evidence="1">
    <location>
        <begin position="297"/>
        <end position="319"/>
    </location>
</feature>
<gene>
    <name evidence="3" type="ORF">Tco_1031567</name>
</gene>
<dbReference type="Proteomes" id="UP001151760">
    <property type="component" value="Unassembled WGS sequence"/>
</dbReference>
<protein>
    <recommendedName>
        <fullName evidence="2">DUF4283 domain-containing protein</fullName>
    </recommendedName>
</protein>
<feature type="non-terminal residue" evidence="3">
    <location>
        <position position="332"/>
    </location>
</feature>
<feature type="domain" description="DUF4283" evidence="2">
    <location>
        <begin position="79"/>
        <end position="120"/>
    </location>
</feature>
<evidence type="ECO:0000313" key="3">
    <source>
        <dbReference type="EMBL" id="GJT72281.1"/>
    </source>
</evidence>
<dbReference type="EMBL" id="BQNB010018245">
    <property type="protein sequence ID" value="GJT72281.1"/>
    <property type="molecule type" value="Genomic_DNA"/>
</dbReference>
<feature type="compositionally biased region" description="Basic and acidic residues" evidence="1">
    <location>
        <begin position="297"/>
        <end position="308"/>
    </location>
</feature>
<reference evidence="3" key="1">
    <citation type="journal article" date="2022" name="Int. J. Mol. Sci.">
        <title>Draft Genome of Tanacetum Coccineum: Genomic Comparison of Closely Related Tanacetum-Family Plants.</title>
        <authorList>
            <person name="Yamashiro T."/>
            <person name="Shiraishi A."/>
            <person name="Nakayama K."/>
            <person name="Satake H."/>
        </authorList>
    </citation>
    <scope>NUCLEOTIDE SEQUENCE</scope>
</reference>
<dbReference type="Pfam" id="PF14111">
    <property type="entry name" value="DUF4283"/>
    <property type="match status" value="1"/>
</dbReference>
<evidence type="ECO:0000313" key="4">
    <source>
        <dbReference type="Proteomes" id="UP001151760"/>
    </source>
</evidence>
<dbReference type="InterPro" id="IPR025558">
    <property type="entry name" value="DUF4283"/>
</dbReference>
<evidence type="ECO:0000259" key="2">
    <source>
        <dbReference type="Pfam" id="PF14111"/>
    </source>
</evidence>
<keyword evidence="4" id="KW-1185">Reference proteome</keyword>
<organism evidence="3 4">
    <name type="scientific">Tanacetum coccineum</name>
    <dbReference type="NCBI Taxonomy" id="301880"/>
    <lineage>
        <taxon>Eukaryota</taxon>
        <taxon>Viridiplantae</taxon>
        <taxon>Streptophyta</taxon>
        <taxon>Embryophyta</taxon>
        <taxon>Tracheophyta</taxon>
        <taxon>Spermatophyta</taxon>
        <taxon>Magnoliopsida</taxon>
        <taxon>eudicotyledons</taxon>
        <taxon>Gunneridae</taxon>
        <taxon>Pentapetalae</taxon>
        <taxon>asterids</taxon>
        <taxon>campanulids</taxon>
        <taxon>Asterales</taxon>
        <taxon>Asteraceae</taxon>
        <taxon>Asteroideae</taxon>
        <taxon>Anthemideae</taxon>
        <taxon>Anthemidinae</taxon>
        <taxon>Tanacetum</taxon>
    </lineage>
</organism>
<accession>A0ABQ5GAR1</accession>
<comment type="caution">
    <text evidence="3">The sequence shown here is derived from an EMBL/GenBank/DDBJ whole genome shotgun (WGS) entry which is preliminary data.</text>
</comment>
<sequence>MNSTLLLVANERPNPAGNTPGMSTSYANVTGAPKLLVNDLLIRHMVSFWASGWLIPFVANYVRNTCVKYGLVKSMLNSSTGIFSFQFGSIGGLDAVLENGPWFIRNNPLILKKWNPDVNLLKEDVVNVLVWVKLHGVFVTAFSEDGLSSIATNLALIEVRADVELKDHIVVAMPKLVREGFYTCTVRVEYEWKPLRCACCKIFGHVRDEYPKNIDLDVVKNMKKPSQATRGVPVSPKKYVKPTTEVSNSKPFDVLNSVENDVDLGTNGGTSNLASKKANSNGSSFWNKATLVDDEGKPLAKVDSSGDHDSDDEVASTDNDMANFLASMKVGY</sequence>
<name>A0ABQ5GAR1_9ASTR</name>
<reference evidence="3" key="2">
    <citation type="submission" date="2022-01" db="EMBL/GenBank/DDBJ databases">
        <authorList>
            <person name="Yamashiro T."/>
            <person name="Shiraishi A."/>
            <person name="Satake H."/>
            <person name="Nakayama K."/>
        </authorList>
    </citation>
    <scope>NUCLEOTIDE SEQUENCE</scope>
</reference>
<evidence type="ECO:0000256" key="1">
    <source>
        <dbReference type="SAM" id="MobiDB-lite"/>
    </source>
</evidence>